<dbReference type="EMBL" id="JARJLG010000061">
    <property type="protein sequence ID" value="KAJ7756469.1"/>
    <property type="molecule type" value="Genomic_DNA"/>
</dbReference>
<dbReference type="Proteomes" id="UP001215280">
    <property type="component" value="Unassembled WGS sequence"/>
</dbReference>
<organism evidence="1 2">
    <name type="scientific">Mycena maculata</name>
    <dbReference type="NCBI Taxonomy" id="230809"/>
    <lineage>
        <taxon>Eukaryota</taxon>
        <taxon>Fungi</taxon>
        <taxon>Dikarya</taxon>
        <taxon>Basidiomycota</taxon>
        <taxon>Agaricomycotina</taxon>
        <taxon>Agaricomycetes</taxon>
        <taxon>Agaricomycetidae</taxon>
        <taxon>Agaricales</taxon>
        <taxon>Marasmiineae</taxon>
        <taxon>Mycenaceae</taxon>
        <taxon>Mycena</taxon>
    </lineage>
</organism>
<protein>
    <submittedName>
        <fullName evidence="1">Uncharacterized protein</fullName>
    </submittedName>
</protein>
<reference evidence="1" key="1">
    <citation type="submission" date="2023-03" db="EMBL/GenBank/DDBJ databases">
        <title>Massive genome expansion in bonnet fungi (Mycena s.s.) driven by repeated elements and novel gene families across ecological guilds.</title>
        <authorList>
            <consortium name="Lawrence Berkeley National Laboratory"/>
            <person name="Harder C.B."/>
            <person name="Miyauchi S."/>
            <person name="Viragh M."/>
            <person name="Kuo A."/>
            <person name="Thoen E."/>
            <person name="Andreopoulos B."/>
            <person name="Lu D."/>
            <person name="Skrede I."/>
            <person name="Drula E."/>
            <person name="Henrissat B."/>
            <person name="Morin E."/>
            <person name="Kohler A."/>
            <person name="Barry K."/>
            <person name="LaButti K."/>
            <person name="Morin E."/>
            <person name="Salamov A."/>
            <person name="Lipzen A."/>
            <person name="Mereny Z."/>
            <person name="Hegedus B."/>
            <person name="Baldrian P."/>
            <person name="Stursova M."/>
            <person name="Weitz H."/>
            <person name="Taylor A."/>
            <person name="Grigoriev I.V."/>
            <person name="Nagy L.G."/>
            <person name="Martin F."/>
            <person name="Kauserud H."/>
        </authorList>
    </citation>
    <scope>NUCLEOTIDE SEQUENCE</scope>
    <source>
        <strain evidence="1">CBHHK188m</strain>
    </source>
</reference>
<proteinExistence type="predicted"/>
<comment type="caution">
    <text evidence="1">The sequence shown here is derived from an EMBL/GenBank/DDBJ whole genome shotgun (WGS) entry which is preliminary data.</text>
</comment>
<evidence type="ECO:0000313" key="1">
    <source>
        <dbReference type="EMBL" id="KAJ7756469.1"/>
    </source>
</evidence>
<sequence length="240" mass="27160">MFPVVARRCGASLRLLSRVRLNSTAATPDPKPSTWKLRREFEVQQLELGGLPPPEPPSLDLVHRNLLGPAVSHAVKGWNKRPVKHKVIFYHVPTSRTSVNERHKIDHIFYNKIKHPAPHRFILDVREEIPPVEVFREYLHLTGTSSFGAYLSRSRTGHSVPNAFALYELVCLNPDLLLSPLVFLIAEKQETELYMGPRASLAIAKKLEKVRLMQLGPVNSKLLLQLCDPGSRSFKKASKK</sequence>
<accession>A0AAD7J3S3</accession>
<keyword evidence="2" id="KW-1185">Reference proteome</keyword>
<dbReference type="AlphaFoldDB" id="A0AAD7J3S3"/>
<name>A0AAD7J3S3_9AGAR</name>
<gene>
    <name evidence="1" type="ORF">DFH07DRAFT_480708</name>
</gene>
<evidence type="ECO:0000313" key="2">
    <source>
        <dbReference type="Proteomes" id="UP001215280"/>
    </source>
</evidence>